<accession>A0A0B1Q3L9</accession>
<comment type="caution">
    <text evidence="2">The sequence shown here is derived from an EMBL/GenBank/DDBJ whole genome shotgun (WGS) entry which is preliminary data.</text>
</comment>
<dbReference type="PANTHER" id="PTHR43591:SF24">
    <property type="entry name" value="2-METHOXY-6-POLYPRENYL-1,4-BENZOQUINOL METHYLASE, MITOCHONDRIAL"/>
    <property type="match status" value="1"/>
</dbReference>
<gene>
    <name evidence="2" type="ORF">LA66_18770</name>
</gene>
<protein>
    <submittedName>
        <fullName evidence="2">SAM-dependent methyltransferase</fullName>
    </submittedName>
</protein>
<dbReference type="OrthoDB" id="9787738at2"/>
<evidence type="ECO:0000313" key="2">
    <source>
        <dbReference type="EMBL" id="KHJ53435.1"/>
    </source>
</evidence>
<dbReference type="STRING" id="370622.LA66_18770"/>
<dbReference type="SUPFAM" id="SSF53335">
    <property type="entry name" value="S-adenosyl-L-methionine-dependent methyltransferases"/>
    <property type="match status" value="1"/>
</dbReference>
<dbReference type="GO" id="GO:0008757">
    <property type="term" value="F:S-adenosylmethionine-dependent methyltransferase activity"/>
    <property type="evidence" value="ECO:0007669"/>
    <property type="project" value="InterPro"/>
</dbReference>
<organism evidence="2 3">
    <name type="scientific">Aureimonas altamirensis</name>
    <dbReference type="NCBI Taxonomy" id="370622"/>
    <lineage>
        <taxon>Bacteria</taxon>
        <taxon>Pseudomonadati</taxon>
        <taxon>Pseudomonadota</taxon>
        <taxon>Alphaproteobacteria</taxon>
        <taxon>Hyphomicrobiales</taxon>
        <taxon>Aurantimonadaceae</taxon>
        <taxon>Aureimonas</taxon>
    </lineage>
</organism>
<name>A0A0B1Q3L9_9HYPH</name>
<dbReference type="PANTHER" id="PTHR43591">
    <property type="entry name" value="METHYLTRANSFERASE"/>
    <property type="match status" value="1"/>
</dbReference>
<keyword evidence="2" id="KW-0489">Methyltransferase</keyword>
<dbReference type="RefSeq" id="WP_039195565.1">
    <property type="nucleotide sequence ID" value="NZ_JRFJ01000006.1"/>
</dbReference>
<dbReference type="GO" id="GO:0032259">
    <property type="term" value="P:methylation"/>
    <property type="evidence" value="ECO:0007669"/>
    <property type="project" value="UniProtKB-KW"/>
</dbReference>
<dbReference type="AlphaFoldDB" id="A0A0B1Q3L9"/>
<reference evidence="2 3" key="1">
    <citation type="submission" date="2014-09" db="EMBL/GenBank/DDBJ databases">
        <title>Isolation and characterization of Aurantimonas altamirensis ON-56566 from clinical sample following a dog bite.</title>
        <authorList>
            <person name="Eshaghi A."/>
            <person name="Li A."/>
            <person name="Shahinas D."/>
            <person name="Bahn P."/>
            <person name="Kus J.V."/>
            <person name="Patel S.N."/>
        </authorList>
    </citation>
    <scope>NUCLEOTIDE SEQUENCE [LARGE SCALE GENOMIC DNA]</scope>
    <source>
        <strain evidence="2 3">ON-56566</strain>
    </source>
</reference>
<dbReference type="Pfam" id="PF08241">
    <property type="entry name" value="Methyltransf_11"/>
    <property type="match status" value="1"/>
</dbReference>
<evidence type="ECO:0000259" key="1">
    <source>
        <dbReference type="Pfam" id="PF08241"/>
    </source>
</evidence>
<dbReference type="Gene3D" id="3.40.50.150">
    <property type="entry name" value="Vaccinia Virus protein VP39"/>
    <property type="match status" value="1"/>
</dbReference>
<dbReference type="InterPro" id="IPR029063">
    <property type="entry name" value="SAM-dependent_MTases_sf"/>
</dbReference>
<dbReference type="InterPro" id="IPR013216">
    <property type="entry name" value="Methyltransf_11"/>
</dbReference>
<sequence length="253" mass="27345">MKEHETHVVSQFGPQAAAYVASAVHASGPDLEALERIVAAKRPDNALDLGTGGGHVAYLLAAHAAQVTAVDLSADMLAAVAATASDRGLGNLLTVESAAETLPFEDGAFDFLACRYSAHHWSDLEAGIRQARRVLKFGSPAVFIDAVAAGSALADTHLQAVELLRDTSHVRDYSPAEWMAVLARTGFAVENSRMFRVRMDFKVWIARMRTPDENARVIRKLQDGASQSVRRHFAIEDDGSFMLDVMMVEARAA</sequence>
<dbReference type="Proteomes" id="UP000030826">
    <property type="component" value="Unassembled WGS sequence"/>
</dbReference>
<evidence type="ECO:0000313" key="3">
    <source>
        <dbReference type="Proteomes" id="UP000030826"/>
    </source>
</evidence>
<feature type="domain" description="Methyltransferase type 11" evidence="1">
    <location>
        <begin position="47"/>
        <end position="139"/>
    </location>
</feature>
<dbReference type="CDD" id="cd02440">
    <property type="entry name" value="AdoMet_MTases"/>
    <property type="match status" value="1"/>
</dbReference>
<proteinExistence type="predicted"/>
<keyword evidence="2" id="KW-0808">Transferase</keyword>
<dbReference type="EMBL" id="JRFJ01000006">
    <property type="protein sequence ID" value="KHJ53435.1"/>
    <property type="molecule type" value="Genomic_DNA"/>
</dbReference>